<keyword evidence="2 7" id="KW-0812">Transmembrane</keyword>
<comment type="subcellular location">
    <subcellularLocation>
        <location evidence="1">Membrane</location>
        <topology evidence="1">Single-pass membrane protein</topology>
    </subcellularLocation>
</comment>
<evidence type="ECO:0000313" key="10">
    <source>
        <dbReference type="Proteomes" id="UP000294980"/>
    </source>
</evidence>
<dbReference type="EMBL" id="SLWX01000005">
    <property type="protein sequence ID" value="TCO76146.1"/>
    <property type="molecule type" value="Genomic_DNA"/>
</dbReference>
<dbReference type="InterPro" id="IPR036869">
    <property type="entry name" value="J_dom_sf"/>
</dbReference>
<evidence type="ECO:0000256" key="4">
    <source>
        <dbReference type="ARBA" id="ARBA00023136"/>
    </source>
</evidence>
<dbReference type="FunFam" id="1.10.287.110:FF:000001">
    <property type="entry name" value="Import inner membrane translocase subunit tim14"/>
    <property type="match status" value="1"/>
</dbReference>
<keyword evidence="3 7" id="KW-1133">Transmembrane helix</keyword>
<organism evidence="9 10">
    <name type="scientific">Chromatocurvus halotolerans</name>
    <dbReference type="NCBI Taxonomy" id="1132028"/>
    <lineage>
        <taxon>Bacteria</taxon>
        <taxon>Pseudomonadati</taxon>
        <taxon>Pseudomonadota</taxon>
        <taxon>Gammaproteobacteria</taxon>
        <taxon>Cellvibrionales</taxon>
        <taxon>Halieaceae</taxon>
        <taxon>Chromatocurvus</taxon>
    </lineage>
</organism>
<sequence length="240" mass="26568">MPKLVLLLAVIAVFYILLKRVQGLPPHRRRAETTKIAIGAAVVVVVILTMMGKMHWVGAALTGLLVVMRQSLPLLMRLFPVLSQWWQQRAQAGKGKHSTVTTRILAMYLNHESGALSGEVLHGPFAQWRLDDMDRGQLDELRIYCLNEDPESVQLLDPYLEQRFPGAGTDSNHAGTDAASSGAMNQREAMQILGVGDDASRDDIVAAHRKLMQKLHPDRGGSDYLAAKINQAKDFLLAQR</sequence>
<reference evidence="9 10" key="1">
    <citation type="submission" date="2019-03" db="EMBL/GenBank/DDBJ databases">
        <title>Genomic Encyclopedia of Type Strains, Phase IV (KMG-IV): sequencing the most valuable type-strain genomes for metagenomic binning, comparative biology and taxonomic classification.</title>
        <authorList>
            <person name="Goeker M."/>
        </authorList>
    </citation>
    <scope>NUCLEOTIDE SEQUENCE [LARGE SCALE GENOMIC DNA]</scope>
    <source>
        <strain evidence="9 10">DSM 23344</strain>
    </source>
</reference>
<proteinExistence type="inferred from homology"/>
<dbReference type="CDD" id="cd06257">
    <property type="entry name" value="DnaJ"/>
    <property type="match status" value="1"/>
</dbReference>
<gene>
    <name evidence="9" type="ORF">EV688_105106</name>
</gene>
<dbReference type="SMART" id="SM00271">
    <property type="entry name" value="DnaJ"/>
    <property type="match status" value="1"/>
</dbReference>
<feature type="transmembrane region" description="Helical" evidence="7">
    <location>
        <begin position="39"/>
        <end position="67"/>
    </location>
</feature>
<evidence type="ECO:0000256" key="2">
    <source>
        <dbReference type="ARBA" id="ARBA00022692"/>
    </source>
</evidence>
<evidence type="ECO:0000256" key="5">
    <source>
        <dbReference type="ARBA" id="ARBA00023186"/>
    </source>
</evidence>
<dbReference type="GO" id="GO:0016020">
    <property type="term" value="C:membrane"/>
    <property type="evidence" value="ECO:0007669"/>
    <property type="project" value="UniProtKB-SubCell"/>
</dbReference>
<dbReference type="RefSeq" id="WP_117315541.1">
    <property type="nucleotide sequence ID" value="NZ_QQSW01000003.1"/>
</dbReference>
<evidence type="ECO:0000313" key="9">
    <source>
        <dbReference type="EMBL" id="TCO76146.1"/>
    </source>
</evidence>
<evidence type="ECO:0000256" key="6">
    <source>
        <dbReference type="ARBA" id="ARBA00038105"/>
    </source>
</evidence>
<feature type="domain" description="J" evidence="8">
    <location>
        <begin position="188"/>
        <end position="240"/>
    </location>
</feature>
<dbReference type="AlphaFoldDB" id="A0A4R2KXW0"/>
<keyword evidence="10" id="KW-1185">Reference proteome</keyword>
<name>A0A4R2KXW0_9GAMM</name>
<dbReference type="PANTHER" id="PTHR12763">
    <property type="match status" value="1"/>
</dbReference>
<accession>A0A4R2KXW0</accession>
<dbReference type="PANTHER" id="PTHR12763:SF28">
    <property type="entry name" value="GEO10507P1-RELATED"/>
    <property type="match status" value="1"/>
</dbReference>
<dbReference type="SUPFAM" id="SSF46565">
    <property type="entry name" value="Chaperone J-domain"/>
    <property type="match status" value="1"/>
</dbReference>
<evidence type="ECO:0000259" key="8">
    <source>
        <dbReference type="PROSITE" id="PS50076"/>
    </source>
</evidence>
<keyword evidence="4 7" id="KW-0472">Membrane</keyword>
<dbReference type="PROSITE" id="PS50076">
    <property type="entry name" value="DNAJ_2"/>
    <property type="match status" value="1"/>
</dbReference>
<dbReference type="Gene3D" id="1.10.287.110">
    <property type="entry name" value="DnaJ domain"/>
    <property type="match status" value="1"/>
</dbReference>
<dbReference type="Pfam" id="PF00226">
    <property type="entry name" value="DnaJ"/>
    <property type="match status" value="1"/>
</dbReference>
<dbReference type="OrthoDB" id="9811070at2"/>
<evidence type="ECO:0000256" key="3">
    <source>
        <dbReference type="ARBA" id="ARBA00022989"/>
    </source>
</evidence>
<dbReference type="InterPro" id="IPR001623">
    <property type="entry name" value="DnaJ_domain"/>
</dbReference>
<protein>
    <recommendedName>
        <fullName evidence="8">J domain-containing protein</fullName>
    </recommendedName>
</protein>
<evidence type="ECO:0000256" key="7">
    <source>
        <dbReference type="SAM" id="Phobius"/>
    </source>
</evidence>
<evidence type="ECO:0000256" key="1">
    <source>
        <dbReference type="ARBA" id="ARBA00004167"/>
    </source>
</evidence>
<comment type="similarity">
    <text evidence="6">Belongs to the TIM14 family.</text>
</comment>
<dbReference type="Proteomes" id="UP000294980">
    <property type="component" value="Unassembled WGS sequence"/>
</dbReference>
<keyword evidence="5" id="KW-0143">Chaperone</keyword>
<comment type="caution">
    <text evidence="9">The sequence shown here is derived from an EMBL/GenBank/DDBJ whole genome shotgun (WGS) entry which is preliminary data.</text>
</comment>